<dbReference type="OrthoDB" id="9773221at2"/>
<reference evidence="9 10" key="1">
    <citation type="submission" date="2018-04" db="EMBL/GenBank/DDBJ databases">
        <title>Genomic Encyclopedia of Type Strains, Phase IV (KMG-IV): sequencing the most valuable type-strain genomes for metagenomic binning, comparative biology and taxonomic classification.</title>
        <authorList>
            <person name="Goeker M."/>
        </authorList>
    </citation>
    <scope>NUCLEOTIDE SEQUENCE [LARGE SCALE GENOMIC DNA]</scope>
    <source>
        <strain evidence="9 10">DSM 26588</strain>
    </source>
</reference>
<keyword evidence="3" id="KW-1003">Cell membrane</keyword>
<sequence>MHRYIIKRLLFLIPTVLGVTLIIFIVMSITPGNPGRMILGPNANAAEVEAMNEELGYNDPVVVRWFNYLKDIVTKGSFGQSYSTKLDVFDELWPRFLVTLRLAILVLILSISIGVPLGILSAVKQNSLMDTIPTMIAFFLAAVPSFVVGILLMYIFALKLNWFPSFGLKSAKHYVLPVIAATICELSAYLRFTKSSMLEAIRQDYVRTARAKGVAERTVIWKHALKNALLPVVTSIGMRFGCLLAGMVTTEQLFSIPGVGSLIVESISTKDEPMIIGCAVMVSICFTLLMIGVDVIYAFIDPRIRAKYSKGG</sequence>
<dbReference type="GO" id="GO:0005886">
    <property type="term" value="C:plasma membrane"/>
    <property type="evidence" value="ECO:0007669"/>
    <property type="project" value="UniProtKB-SubCell"/>
</dbReference>
<evidence type="ECO:0000313" key="9">
    <source>
        <dbReference type="EMBL" id="PVY48265.1"/>
    </source>
</evidence>
<dbReference type="Pfam" id="PF19300">
    <property type="entry name" value="BPD_transp_1_N"/>
    <property type="match status" value="1"/>
</dbReference>
<keyword evidence="2 7" id="KW-0813">Transport</keyword>
<evidence type="ECO:0000313" key="10">
    <source>
        <dbReference type="Proteomes" id="UP000245778"/>
    </source>
</evidence>
<evidence type="ECO:0000256" key="7">
    <source>
        <dbReference type="RuleBase" id="RU363032"/>
    </source>
</evidence>
<feature type="transmembrane region" description="Helical" evidence="7">
    <location>
        <begin position="102"/>
        <end position="123"/>
    </location>
</feature>
<dbReference type="RefSeq" id="WP_058118636.1">
    <property type="nucleotide sequence ID" value="NZ_CALICV010000114.1"/>
</dbReference>
<dbReference type="PANTHER" id="PTHR43163:SF6">
    <property type="entry name" value="DIPEPTIDE TRANSPORT SYSTEM PERMEASE PROTEIN DPPB-RELATED"/>
    <property type="match status" value="1"/>
</dbReference>
<dbReference type="GO" id="GO:0055085">
    <property type="term" value="P:transmembrane transport"/>
    <property type="evidence" value="ECO:0007669"/>
    <property type="project" value="InterPro"/>
</dbReference>
<gene>
    <name evidence="9" type="ORF">C7373_10711</name>
</gene>
<evidence type="ECO:0000256" key="5">
    <source>
        <dbReference type="ARBA" id="ARBA00022989"/>
    </source>
</evidence>
<feature type="transmembrane region" description="Helical" evidence="7">
    <location>
        <begin position="174"/>
        <end position="192"/>
    </location>
</feature>
<dbReference type="CDD" id="cd06261">
    <property type="entry name" value="TM_PBP2"/>
    <property type="match status" value="1"/>
</dbReference>
<keyword evidence="4 7" id="KW-0812">Transmembrane</keyword>
<evidence type="ECO:0000256" key="1">
    <source>
        <dbReference type="ARBA" id="ARBA00004651"/>
    </source>
</evidence>
<dbReference type="Gene3D" id="1.10.3720.10">
    <property type="entry name" value="MetI-like"/>
    <property type="match status" value="1"/>
</dbReference>
<protein>
    <submittedName>
        <fullName evidence="9">Peptide/nickel transport system permease protein</fullName>
    </submittedName>
</protein>
<evidence type="ECO:0000259" key="8">
    <source>
        <dbReference type="PROSITE" id="PS50928"/>
    </source>
</evidence>
<comment type="subcellular location">
    <subcellularLocation>
        <location evidence="1 7">Cell membrane</location>
        <topology evidence="1 7">Multi-pass membrane protein</topology>
    </subcellularLocation>
</comment>
<keyword evidence="5 7" id="KW-1133">Transmembrane helix</keyword>
<accession>A0A2U1BHX3</accession>
<dbReference type="InterPro" id="IPR045621">
    <property type="entry name" value="BPD_transp_1_N"/>
</dbReference>
<dbReference type="PANTHER" id="PTHR43163">
    <property type="entry name" value="DIPEPTIDE TRANSPORT SYSTEM PERMEASE PROTEIN DPPB-RELATED"/>
    <property type="match status" value="1"/>
</dbReference>
<keyword evidence="6 7" id="KW-0472">Membrane</keyword>
<dbReference type="EMBL" id="QEKK01000007">
    <property type="protein sequence ID" value="PVY48265.1"/>
    <property type="molecule type" value="Genomic_DNA"/>
</dbReference>
<feature type="domain" description="ABC transmembrane type-1" evidence="8">
    <location>
        <begin position="96"/>
        <end position="297"/>
    </location>
</feature>
<comment type="caution">
    <text evidence="9">The sequence shown here is derived from an EMBL/GenBank/DDBJ whole genome shotgun (WGS) entry which is preliminary data.</text>
</comment>
<dbReference type="Proteomes" id="UP000245778">
    <property type="component" value="Unassembled WGS sequence"/>
</dbReference>
<feature type="transmembrane region" description="Helical" evidence="7">
    <location>
        <begin position="228"/>
        <end position="248"/>
    </location>
</feature>
<dbReference type="GeneID" id="99614126"/>
<evidence type="ECO:0000256" key="6">
    <source>
        <dbReference type="ARBA" id="ARBA00023136"/>
    </source>
</evidence>
<organism evidence="9 10">
    <name type="scientific">Intestinimonas butyriciproducens</name>
    <dbReference type="NCBI Taxonomy" id="1297617"/>
    <lineage>
        <taxon>Bacteria</taxon>
        <taxon>Bacillati</taxon>
        <taxon>Bacillota</taxon>
        <taxon>Clostridia</taxon>
        <taxon>Eubacteriales</taxon>
        <taxon>Intestinimonas</taxon>
    </lineage>
</organism>
<dbReference type="AlphaFoldDB" id="A0A2U1BHX3"/>
<evidence type="ECO:0000256" key="2">
    <source>
        <dbReference type="ARBA" id="ARBA00022448"/>
    </source>
</evidence>
<comment type="similarity">
    <text evidence="7">Belongs to the binding-protein-dependent transport system permease family.</text>
</comment>
<dbReference type="PROSITE" id="PS50928">
    <property type="entry name" value="ABC_TM1"/>
    <property type="match status" value="1"/>
</dbReference>
<dbReference type="SUPFAM" id="SSF161098">
    <property type="entry name" value="MetI-like"/>
    <property type="match status" value="1"/>
</dbReference>
<evidence type="ECO:0000256" key="3">
    <source>
        <dbReference type="ARBA" id="ARBA00022475"/>
    </source>
</evidence>
<proteinExistence type="inferred from homology"/>
<feature type="transmembrane region" description="Helical" evidence="7">
    <location>
        <begin position="135"/>
        <end position="154"/>
    </location>
</feature>
<feature type="transmembrane region" description="Helical" evidence="7">
    <location>
        <begin position="9"/>
        <end position="29"/>
    </location>
</feature>
<dbReference type="InterPro" id="IPR000515">
    <property type="entry name" value="MetI-like"/>
</dbReference>
<feature type="transmembrane region" description="Helical" evidence="7">
    <location>
        <begin position="274"/>
        <end position="300"/>
    </location>
</feature>
<evidence type="ECO:0000256" key="4">
    <source>
        <dbReference type="ARBA" id="ARBA00022692"/>
    </source>
</evidence>
<dbReference type="InterPro" id="IPR035906">
    <property type="entry name" value="MetI-like_sf"/>
</dbReference>
<name>A0A2U1BHX3_9FIRM</name>
<dbReference type="Pfam" id="PF00528">
    <property type="entry name" value="BPD_transp_1"/>
    <property type="match status" value="1"/>
</dbReference>